<evidence type="ECO:0000313" key="21">
    <source>
        <dbReference type="EMBL" id="QDH75862.1"/>
    </source>
</evidence>
<dbReference type="Pfam" id="PF05199">
    <property type="entry name" value="GMC_oxred_C"/>
    <property type="match status" value="1"/>
</dbReference>
<comment type="similarity">
    <text evidence="2">Belongs to the GMC oxidoreductase family.</text>
</comment>
<dbReference type="PANTHER" id="PTHR47470">
    <property type="entry name" value="CHOLESTEROL OXIDASE"/>
    <property type="match status" value="1"/>
</dbReference>
<dbReference type="GO" id="GO:0051536">
    <property type="term" value="F:iron-sulfur cluster binding"/>
    <property type="evidence" value="ECO:0007669"/>
    <property type="project" value="UniProtKB-KW"/>
</dbReference>
<evidence type="ECO:0000256" key="16">
    <source>
        <dbReference type="ARBA" id="ARBA00049723"/>
    </source>
</evidence>
<dbReference type="PROSITE" id="PS50206">
    <property type="entry name" value="RHODANESE_3"/>
    <property type="match status" value="1"/>
</dbReference>
<dbReference type="InterPro" id="IPR003953">
    <property type="entry name" value="FAD-dep_OxRdtase_2_FAD-bd"/>
</dbReference>
<reference evidence="21" key="1">
    <citation type="journal article" date="2019" name="Front. Microbiol.">
        <title>Identification of a Novel Plasmid Lineage Associated With the Dissemination of Metallo-beta-Lactamase Genes Among Pseudomonads.</title>
        <authorList>
            <person name="Di Pilato V."/>
            <person name="Antonelli A."/>
            <person name="Giani T."/>
            <person name="Henrici De Angelis L."/>
            <person name="Rossolini G.M."/>
            <person name="Pollini S."/>
        </authorList>
    </citation>
    <scope>NUCLEOTIDE SEQUENCE</scope>
    <source>
        <strain evidence="21">57</strain>
        <plasmid evidence="21">pAER57</plasmid>
    </source>
</reference>
<evidence type="ECO:0000256" key="5">
    <source>
        <dbReference type="ARBA" id="ARBA00022723"/>
    </source>
</evidence>
<keyword evidence="10" id="KW-0443">Lipid metabolism</keyword>
<evidence type="ECO:0000256" key="15">
    <source>
        <dbReference type="ARBA" id="ARBA00049645"/>
    </source>
</evidence>
<evidence type="ECO:0000256" key="10">
    <source>
        <dbReference type="ARBA" id="ARBA00023098"/>
    </source>
</evidence>
<feature type="domain" description="Rhodanese" evidence="19">
    <location>
        <begin position="13"/>
        <end position="50"/>
    </location>
</feature>
<evidence type="ECO:0000256" key="9">
    <source>
        <dbReference type="ARBA" id="ARBA00023014"/>
    </source>
</evidence>
<evidence type="ECO:0000256" key="14">
    <source>
        <dbReference type="ARBA" id="ARBA00038856"/>
    </source>
</evidence>
<evidence type="ECO:0000256" key="2">
    <source>
        <dbReference type="ARBA" id="ARBA00010790"/>
    </source>
</evidence>
<dbReference type="PRINTS" id="PR00411">
    <property type="entry name" value="PNDRDTASEI"/>
</dbReference>
<dbReference type="InterPro" id="IPR001763">
    <property type="entry name" value="Rhodanese-like_dom"/>
</dbReference>
<keyword evidence="7 21" id="KW-0560">Oxidoreductase</keyword>
<dbReference type="GeneID" id="39467762"/>
<dbReference type="InterPro" id="IPR017896">
    <property type="entry name" value="4Fe4S_Fe-S-bd"/>
</dbReference>
<evidence type="ECO:0000256" key="12">
    <source>
        <dbReference type="ARBA" id="ARBA00023221"/>
    </source>
</evidence>
<dbReference type="InterPro" id="IPR007867">
    <property type="entry name" value="GMC_OxRtase_C"/>
</dbReference>
<evidence type="ECO:0000259" key="20">
    <source>
        <dbReference type="PROSITE" id="PS51379"/>
    </source>
</evidence>
<evidence type="ECO:0000256" key="18">
    <source>
        <dbReference type="ARBA" id="ARBA00049778"/>
    </source>
</evidence>
<accession>A0A514C8B1</accession>
<evidence type="ECO:0000256" key="11">
    <source>
        <dbReference type="ARBA" id="ARBA00023166"/>
    </source>
</evidence>
<dbReference type="EC" id="1.1.3.6" evidence="16"/>
<keyword evidence="4" id="KW-0285">Flavoprotein</keyword>
<keyword evidence="9" id="KW-0411">Iron-sulfur</keyword>
<dbReference type="SUPFAM" id="SSF51905">
    <property type="entry name" value="FAD/NAD(P)-binding domain"/>
    <property type="match status" value="1"/>
</dbReference>
<dbReference type="InterPro" id="IPR017900">
    <property type="entry name" value="4Fe4S_Fe_S_CS"/>
</dbReference>
<keyword evidence="8" id="KW-0408">Iron</keyword>
<comment type="pathway">
    <text evidence="15">Steroid metabolism; cholesterol degradation.</text>
</comment>
<dbReference type="GO" id="GO:0008203">
    <property type="term" value="P:cholesterol metabolic process"/>
    <property type="evidence" value="ECO:0007669"/>
    <property type="project" value="UniProtKB-KW"/>
</dbReference>
<evidence type="ECO:0000256" key="6">
    <source>
        <dbReference type="ARBA" id="ARBA00022827"/>
    </source>
</evidence>
<evidence type="ECO:0000256" key="13">
    <source>
        <dbReference type="ARBA" id="ARBA00023235"/>
    </source>
</evidence>
<proteinExistence type="inferred from homology"/>
<dbReference type="PROSITE" id="PS00198">
    <property type="entry name" value="4FE4S_FER_1"/>
    <property type="match status" value="1"/>
</dbReference>
<dbReference type="GO" id="GO:0004769">
    <property type="term" value="F:steroid Delta-isomerase activity"/>
    <property type="evidence" value="ECO:0007669"/>
    <property type="project" value="UniProtKB-EC"/>
</dbReference>
<sequence>MTTPGEFDFVVIGSGFGGSVSALRLAEKGYRVAVLEQGRRWTPEDLPRTNWNLARWVWRPALGLRGFFNMRFFRHVVVLHGCAVGGGSITYGNTLLVPPEHVWQQGSWAGLGEWQKEMPAHYECAKRMLGVTVNRRLGPVDHRLQEMAKVVGAESTFYPTDVGVFFGPEGATPGTSHDDPYFGGEGPSRKSCIGCGGCMVGCPHDAKNTLDKNYLFLAERRGAKVFPETKVVDVRPAGNKDGTDGYIIETVSTAVGGKKQRKQMRARGIVFAASSLGTQELLFQLRECGSLPAISLALGQRVRTNAESLIAVRFPGSKLDLSEGIGIGSGLHIDAHTHIEAVRYPKGSDSMGLMTTVMTLGRPGWTRVFTWIGTLAKQLLTHPVTTLRAMSPFGFARETMIFLCMQTLDGHLTMRWERPWFWPFKKTLMTHGQPIPTFIPAANDFAVKAARATGGIAQTTLSEILLNVPMTAHCMGGAAMGRNAAEGVCDGQNRVFGYRNMYVCDGSMLGANLGVNPSLTITALTERAMSKIPDAQHQDWNAIGMENAT</sequence>
<keyword evidence="11" id="KW-1207">Sterol metabolism</keyword>
<dbReference type="PANTHER" id="PTHR47470:SF1">
    <property type="entry name" value="FAD-DEPENDENT OXIDOREDUCTASE 2 FAD BINDING DOMAIN-CONTAINING PROTEIN"/>
    <property type="match status" value="1"/>
</dbReference>
<keyword evidence="13 21" id="KW-0413">Isomerase</keyword>
<dbReference type="Gene3D" id="3.50.50.60">
    <property type="entry name" value="FAD/NAD(P)-binding domain"/>
    <property type="match status" value="3"/>
</dbReference>
<name>A0A514C8B1_ECTME</name>
<dbReference type="PROSITE" id="PS51379">
    <property type="entry name" value="4FE4S_FER_2"/>
    <property type="match status" value="1"/>
</dbReference>
<dbReference type="InterPro" id="IPR052542">
    <property type="entry name" value="Cholesterol_Oxidase"/>
</dbReference>
<geneLocation type="plasmid" evidence="21">
    <name>pAER57</name>
</geneLocation>
<dbReference type="AlphaFoldDB" id="A0A514C8B1"/>
<organism evidence="21">
    <name type="scientific">Ectopseudomonas mendocina</name>
    <name type="common">Pseudomonas mendocina</name>
    <dbReference type="NCBI Taxonomy" id="300"/>
    <lineage>
        <taxon>Bacteria</taxon>
        <taxon>Pseudomonadati</taxon>
        <taxon>Pseudomonadota</taxon>
        <taxon>Gammaproteobacteria</taxon>
        <taxon>Pseudomonadales</taxon>
        <taxon>Pseudomonadaceae</taxon>
        <taxon>Ectopseudomonas</taxon>
    </lineage>
</organism>
<keyword evidence="3" id="KW-0153">Cholesterol metabolism</keyword>
<evidence type="ECO:0000259" key="19">
    <source>
        <dbReference type="PROSITE" id="PS50206"/>
    </source>
</evidence>
<keyword evidence="12" id="KW-0753">Steroid metabolism</keyword>
<dbReference type="EMBL" id="MK671726">
    <property type="protein sequence ID" value="QDH75862.1"/>
    <property type="molecule type" value="Genomic_DNA"/>
</dbReference>
<dbReference type="Pfam" id="PF00890">
    <property type="entry name" value="FAD_binding_2"/>
    <property type="match status" value="1"/>
</dbReference>
<protein>
    <recommendedName>
        <fullName evidence="17">Cholesterol oxidase</fullName>
        <ecNumber evidence="16">1.1.3.6</ecNumber>
        <ecNumber evidence="14">5.3.3.1</ecNumber>
    </recommendedName>
    <alternativeName>
        <fullName evidence="18">Cholesterol isomerase</fullName>
    </alternativeName>
</protein>
<dbReference type="RefSeq" id="WP_054902275.1">
    <property type="nucleotide sequence ID" value="NZ_MK671726.1"/>
</dbReference>
<keyword evidence="5" id="KW-0479">Metal-binding</keyword>
<keyword evidence="6" id="KW-0274">FAD</keyword>
<evidence type="ECO:0000256" key="3">
    <source>
        <dbReference type="ARBA" id="ARBA00022548"/>
    </source>
</evidence>
<evidence type="ECO:0000256" key="7">
    <source>
        <dbReference type="ARBA" id="ARBA00023002"/>
    </source>
</evidence>
<dbReference type="GO" id="GO:0016995">
    <property type="term" value="F:cholesterol oxidase activity"/>
    <property type="evidence" value="ECO:0007669"/>
    <property type="project" value="UniProtKB-EC"/>
</dbReference>
<evidence type="ECO:0000256" key="17">
    <source>
        <dbReference type="ARBA" id="ARBA00049744"/>
    </source>
</evidence>
<evidence type="ECO:0000256" key="1">
    <source>
        <dbReference type="ARBA" id="ARBA00001974"/>
    </source>
</evidence>
<evidence type="ECO:0000256" key="8">
    <source>
        <dbReference type="ARBA" id="ARBA00023004"/>
    </source>
</evidence>
<dbReference type="InterPro" id="IPR036188">
    <property type="entry name" value="FAD/NAD-bd_sf"/>
</dbReference>
<dbReference type="GO" id="GO:0046872">
    <property type="term" value="F:metal ion binding"/>
    <property type="evidence" value="ECO:0007669"/>
    <property type="project" value="UniProtKB-KW"/>
</dbReference>
<dbReference type="EC" id="5.3.3.1" evidence="14"/>
<keyword evidence="21" id="KW-0614">Plasmid</keyword>
<evidence type="ECO:0000256" key="4">
    <source>
        <dbReference type="ARBA" id="ARBA00022630"/>
    </source>
</evidence>
<comment type="cofactor">
    <cofactor evidence="1">
        <name>FAD</name>
        <dbReference type="ChEBI" id="CHEBI:57692"/>
    </cofactor>
</comment>
<feature type="domain" description="4Fe-4S ferredoxin-type" evidence="20">
    <location>
        <begin position="183"/>
        <end position="212"/>
    </location>
</feature>